<gene>
    <name evidence="2" type="ORF">FVP33_14220</name>
</gene>
<dbReference type="AlphaFoldDB" id="A0A5C8UN37"/>
<organism evidence="2 3">
    <name type="scientific">Lacisediminihabitans profunda</name>
    <dbReference type="NCBI Taxonomy" id="2594790"/>
    <lineage>
        <taxon>Bacteria</taxon>
        <taxon>Bacillati</taxon>
        <taxon>Actinomycetota</taxon>
        <taxon>Actinomycetes</taxon>
        <taxon>Micrococcales</taxon>
        <taxon>Microbacteriaceae</taxon>
        <taxon>Lacisediminihabitans</taxon>
    </lineage>
</organism>
<evidence type="ECO:0000313" key="2">
    <source>
        <dbReference type="EMBL" id="TXN29331.1"/>
    </source>
</evidence>
<sequence>MITTVFGTAAPGFESVRSAFESAFDGKPDMGAALSIRHRGRTVVDLWGGVADERTGEAWTGDTPSVIFSCTKGLSAILAARLVQEGRLDYQAAVTDYWPEFGAAGKEAVRVKDLLAHRSGLSAPREILTTADVVDWSTVTSYLAAQAPLWEPDSGWAYHAITHGWLIGEVVRRITGLTVGEYFEQSVAGPLDADAWIGLPAALSISVAHMQVGSTLAELVLNQAEARRPGRVDWSERAMTLGEAFPAALVGDAVGFNDPRVQEAEIPGAGGISSARALAKIWSATVHETEGVRLLDDPTLREATQVQSEGPPVLDVPGPWPRWGMGFQLDSEARRYLTPSGFGHDGAGGQVAFADPALGVGFAFLTNLMEGIDDFRGTAIIDALRAVLRPGSD</sequence>
<dbReference type="RefSeq" id="WP_147784349.1">
    <property type="nucleotide sequence ID" value="NZ_VRMG01000009.1"/>
</dbReference>
<dbReference type="InterPro" id="IPR052907">
    <property type="entry name" value="Beta-lactamase/esterase"/>
</dbReference>
<evidence type="ECO:0000313" key="3">
    <source>
        <dbReference type="Proteomes" id="UP000321379"/>
    </source>
</evidence>
<dbReference type="Proteomes" id="UP000321379">
    <property type="component" value="Unassembled WGS sequence"/>
</dbReference>
<protein>
    <submittedName>
        <fullName evidence="2">Beta-lactamase family protein</fullName>
    </submittedName>
</protein>
<name>A0A5C8UN37_9MICO</name>
<evidence type="ECO:0000259" key="1">
    <source>
        <dbReference type="Pfam" id="PF00144"/>
    </source>
</evidence>
<dbReference type="PANTHER" id="PTHR43319:SF3">
    <property type="entry name" value="BETA-LACTAMASE-RELATED DOMAIN-CONTAINING PROTEIN"/>
    <property type="match status" value="1"/>
</dbReference>
<dbReference type="EMBL" id="VRMG01000009">
    <property type="protein sequence ID" value="TXN29331.1"/>
    <property type="molecule type" value="Genomic_DNA"/>
</dbReference>
<dbReference type="Pfam" id="PF00144">
    <property type="entry name" value="Beta-lactamase"/>
    <property type="match status" value="1"/>
</dbReference>
<comment type="caution">
    <text evidence="2">The sequence shown here is derived from an EMBL/GenBank/DDBJ whole genome shotgun (WGS) entry which is preliminary data.</text>
</comment>
<dbReference type="PANTHER" id="PTHR43319">
    <property type="entry name" value="BETA-LACTAMASE-RELATED"/>
    <property type="match status" value="1"/>
</dbReference>
<dbReference type="InterPro" id="IPR012338">
    <property type="entry name" value="Beta-lactam/transpept-like"/>
</dbReference>
<accession>A0A5C8UN37</accession>
<reference evidence="2 3" key="1">
    <citation type="submission" date="2019-08" db="EMBL/GenBank/DDBJ databases">
        <title>Bacterial whole genome sequence for Glaciihabitans sp. CHu50b-6-2.</title>
        <authorList>
            <person name="Jin L."/>
        </authorList>
    </citation>
    <scope>NUCLEOTIDE SEQUENCE [LARGE SCALE GENOMIC DNA]</scope>
    <source>
        <strain evidence="2 3">CHu50b-6-2</strain>
    </source>
</reference>
<proteinExistence type="predicted"/>
<dbReference type="InterPro" id="IPR001466">
    <property type="entry name" value="Beta-lactam-related"/>
</dbReference>
<dbReference type="Gene3D" id="3.40.710.10">
    <property type="entry name" value="DD-peptidase/beta-lactamase superfamily"/>
    <property type="match status" value="1"/>
</dbReference>
<feature type="domain" description="Beta-lactamase-related" evidence="1">
    <location>
        <begin position="23"/>
        <end position="382"/>
    </location>
</feature>
<keyword evidence="3" id="KW-1185">Reference proteome</keyword>
<dbReference type="SUPFAM" id="SSF56601">
    <property type="entry name" value="beta-lactamase/transpeptidase-like"/>
    <property type="match status" value="1"/>
</dbReference>